<comment type="caution">
    <text evidence="2">The sequence shown here is derived from an EMBL/GenBank/DDBJ whole genome shotgun (WGS) entry which is preliminary data.</text>
</comment>
<protein>
    <recommendedName>
        <fullName evidence="4">Lipoprotein</fullName>
    </recommendedName>
</protein>
<organism evidence="2 3">
    <name type="scientific">Buttiauxella izardii</name>
    <dbReference type="NCBI Taxonomy" id="82991"/>
    <lineage>
        <taxon>Bacteria</taxon>
        <taxon>Pseudomonadati</taxon>
        <taxon>Pseudomonadota</taxon>
        <taxon>Gammaproteobacteria</taxon>
        <taxon>Enterobacterales</taxon>
        <taxon>Enterobacteriaceae</taxon>
        <taxon>Buttiauxella</taxon>
    </lineage>
</organism>
<keyword evidence="3" id="KW-1185">Reference proteome</keyword>
<dbReference type="EMBL" id="QZWH01000006">
    <property type="protein sequence ID" value="RJT27040.1"/>
    <property type="molecule type" value="Genomic_DNA"/>
</dbReference>
<feature type="chain" id="PRO_5017278922" description="Lipoprotein" evidence="1">
    <location>
        <begin position="24"/>
        <end position="68"/>
    </location>
</feature>
<accession>A0A3A5K856</accession>
<evidence type="ECO:0000313" key="3">
    <source>
        <dbReference type="Proteomes" id="UP000276295"/>
    </source>
</evidence>
<dbReference type="AlphaFoldDB" id="A0A3A5K856"/>
<keyword evidence="1" id="KW-0732">Signal</keyword>
<evidence type="ECO:0008006" key="4">
    <source>
        <dbReference type="Google" id="ProtNLM"/>
    </source>
</evidence>
<reference evidence="2 3" key="1">
    <citation type="submission" date="2018-09" db="EMBL/GenBank/DDBJ databases">
        <title>Draft genome sequence of Buttiauxella izardii CCUG 35510T.</title>
        <authorList>
            <person name="Salva-Serra F."/>
            <person name="Marathe N."/>
            <person name="Moore E."/>
            <person name="Stadler-Svensson L."/>
            <person name="Engstrom-Jakobsson H."/>
        </authorList>
    </citation>
    <scope>NUCLEOTIDE SEQUENCE [LARGE SCALE GENOMIC DNA]</scope>
    <source>
        <strain evidence="2 3">CCUG 35510</strain>
    </source>
</reference>
<dbReference type="Proteomes" id="UP000276295">
    <property type="component" value="Unassembled WGS sequence"/>
</dbReference>
<name>A0A3A5K856_9ENTR</name>
<feature type="signal peptide" evidence="1">
    <location>
        <begin position="1"/>
        <end position="23"/>
    </location>
</feature>
<gene>
    <name evidence="2" type="ORF">D6029_04460</name>
</gene>
<dbReference type="PROSITE" id="PS51257">
    <property type="entry name" value="PROKAR_LIPOPROTEIN"/>
    <property type="match status" value="1"/>
</dbReference>
<evidence type="ECO:0000313" key="2">
    <source>
        <dbReference type="EMBL" id="RJT27040.1"/>
    </source>
</evidence>
<sequence>MMKFIIPGVVVVGFLLACGNAPAKRIAQCESQGGIDGMCAAHEWDFSMESPFPDTDLSTLASRATAQN</sequence>
<dbReference type="RefSeq" id="WP_120063601.1">
    <property type="nucleotide sequence ID" value="NZ_QZWH01000006.1"/>
</dbReference>
<evidence type="ECO:0000256" key="1">
    <source>
        <dbReference type="SAM" id="SignalP"/>
    </source>
</evidence>
<dbReference type="OrthoDB" id="6580966at2"/>
<proteinExistence type="predicted"/>